<dbReference type="PANTHER" id="PTHR10856">
    <property type="entry name" value="CORONIN"/>
    <property type="match status" value="1"/>
</dbReference>
<dbReference type="Proteomes" id="UP000305067">
    <property type="component" value="Unassembled WGS sequence"/>
</dbReference>
<organism evidence="6 7">
    <name type="scientific">Pterulicium gracile</name>
    <dbReference type="NCBI Taxonomy" id="1884261"/>
    <lineage>
        <taxon>Eukaryota</taxon>
        <taxon>Fungi</taxon>
        <taxon>Dikarya</taxon>
        <taxon>Basidiomycota</taxon>
        <taxon>Agaricomycotina</taxon>
        <taxon>Agaricomycetes</taxon>
        <taxon>Agaricomycetidae</taxon>
        <taxon>Agaricales</taxon>
        <taxon>Pleurotineae</taxon>
        <taxon>Pterulaceae</taxon>
        <taxon>Pterulicium</taxon>
    </lineage>
</organism>
<evidence type="ECO:0000313" key="7">
    <source>
        <dbReference type="Proteomes" id="UP000305067"/>
    </source>
</evidence>
<dbReference type="SUPFAM" id="SSF50978">
    <property type="entry name" value="WD40 repeat-like"/>
    <property type="match status" value="1"/>
</dbReference>
<gene>
    <name evidence="6" type="ORF">BDV98DRAFT_566901</name>
</gene>
<feature type="region of interest" description="Disordered" evidence="5">
    <location>
        <begin position="298"/>
        <end position="390"/>
    </location>
</feature>
<dbReference type="InterPro" id="IPR036322">
    <property type="entry name" value="WD40_repeat_dom_sf"/>
</dbReference>
<dbReference type="AlphaFoldDB" id="A0A5C3QM20"/>
<dbReference type="PANTHER" id="PTHR10856:SF0">
    <property type="entry name" value="CORONIN"/>
    <property type="match status" value="1"/>
</dbReference>
<sequence>MIWDVRTQPDLFEGWTSDSWEPRDLDPVLRIFASPRKVGQVLWHPTASNLLASASGDHLVKFWDLNAGVESPRTTLTGHTDGIQSIAFNPSGTLLVTSCRDKKLRLFDPRAGGAPVREGDGHTGIKASRVVWLGDHDRIATTGFSKMSDRQLCLWDANTLTNLKTTVIDQSAGVLMPFWSDNNILFLAGKGDGNIRFYEYDRADNDSVHLLSEHRASDPQRGMAFLPRRALSVGDCEIARAVKVHGSAVEPIAFIVPRKADSFQSDIFPPAPSVEATLSAAEFFAGKEVKRKVVDLSNGTTSSSSAAAAAPTPASASTQTPTSAPAQSPASSSPAPVAAPTPAASKSFSLPPAASSPVDTYIGTPIQDPQPSRLAEPAASAPAGLPTSNQDSAELQSLRVENARLNDELREARALIREMEVKVERNAANARRAALMLSEFE</sequence>
<dbReference type="PROSITE" id="PS50082">
    <property type="entry name" value="WD_REPEATS_2"/>
    <property type="match status" value="2"/>
</dbReference>
<proteinExistence type="inferred from homology"/>
<dbReference type="PROSITE" id="PS00678">
    <property type="entry name" value="WD_REPEATS_1"/>
    <property type="match status" value="1"/>
</dbReference>
<dbReference type="PROSITE" id="PS50294">
    <property type="entry name" value="WD_REPEATS_REGION"/>
    <property type="match status" value="1"/>
</dbReference>
<dbReference type="InterPro" id="IPR001680">
    <property type="entry name" value="WD40_rpt"/>
</dbReference>
<keyword evidence="1 3" id="KW-0853">WD repeat</keyword>
<dbReference type="OrthoDB" id="1850764at2759"/>
<evidence type="ECO:0000313" key="6">
    <source>
        <dbReference type="EMBL" id="TFL02220.1"/>
    </source>
</evidence>
<dbReference type="Pfam" id="PF16300">
    <property type="entry name" value="WD40_4"/>
    <property type="match status" value="1"/>
</dbReference>
<reference evidence="6 7" key="1">
    <citation type="journal article" date="2019" name="Nat. Ecol. Evol.">
        <title>Megaphylogeny resolves global patterns of mushroom evolution.</title>
        <authorList>
            <person name="Varga T."/>
            <person name="Krizsan K."/>
            <person name="Foldi C."/>
            <person name="Dima B."/>
            <person name="Sanchez-Garcia M."/>
            <person name="Sanchez-Ramirez S."/>
            <person name="Szollosi G.J."/>
            <person name="Szarkandi J.G."/>
            <person name="Papp V."/>
            <person name="Albert L."/>
            <person name="Andreopoulos W."/>
            <person name="Angelini C."/>
            <person name="Antonin V."/>
            <person name="Barry K.W."/>
            <person name="Bougher N.L."/>
            <person name="Buchanan P."/>
            <person name="Buyck B."/>
            <person name="Bense V."/>
            <person name="Catcheside P."/>
            <person name="Chovatia M."/>
            <person name="Cooper J."/>
            <person name="Damon W."/>
            <person name="Desjardin D."/>
            <person name="Finy P."/>
            <person name="Geml J."/>
            <person name="Haridas S."/>
            <person name="Hughes K."/>
            <person name="Justo A."/>
            <person name="Karasinski D."/>
            <person name="Kautmanova I."/>
            <person name="Kiss B."/>
            <person name="Kocsube S."/>
            <person name="Kotiranta H."/>
            <person name="LaButti K.M."/>
            <person name="Lechner B.E."/>
            <person name="Liimatainen K."/>
            <person name="Lipzen A."/>
            <person name="Lukacs Z."/>
            <person name="Mihaltcheva S."/>
            <person name="Morgado L.N."/>
            <person name="Niskanen T."/>
            <person name="Noordeloos M.E."/>
            <person name="Ohm R.A."/>
            <person name="Ortiz-Santana B."/>
            <person name="Ovrebo C."/>
            <person name="Racz N."/>
            <person name="Riley R."/>
            <person name="Savchenko A."/>
            <person name="Shiryaev A."/>
            <person name="Soop K."/>
            <person name="Spirin V."/>
            <person name="Szebenyi C."/>
            <person name="Tomsovsky M."/>
            <person name="Tulloss R.E."/>
            <person name="Uehling J."/>
            <person name="Grigoriev I.V."/>
            <person name="Vagvolgyi C."/>
            <person name="Papp T."/>
            <person name="Martin F.M."/>
            <person name="Miettinen O."/>
            <person name="Hibbett D.S."/>
            <person name="Nagy L.G."/>
        </authorList>
    </citation>
    <scope>NUCLEOTIDE SEQUENCE [LARGE SCALE GENOMIC DNA]</scope>
    <source>
        <strain evidence="6 7">CBS 309.79</strain>
    </source>
</reference>
<comment type="similarity">
    <text evidence="4">Belongs to the WD repeat coronin family.</text>
</comment>
<dbReference type="Pfam" id="PF00400">
    <property type="entry name" value="WD40"/>
    <property type="match status" value="2"/>
</dbReference>
<feature type="repeat" description="WD" evidence="3">
    <location>
        <begin position="31"/>
        <end position="73"/>
    </location>
</feature>
<evidence type="ECO:0000256" key="3">
    <source>
        <dbReference type="PROSITE-ProRule" id="PRU00221"/>
    </source>
</evidence>
<dbReference type="InterPro" id="IPR019775">
    <property type="entry name" value="WD40_repeat_CS"/>
</dbReference>
<evidence type="ECO:0000256" key="5">
    <source>
        <dbReference type="SAM" id="MobiDB-lite"/>
    </source>
</evidence>
<keyword evidence="7" id="KW-1185">Reference proteome</keyword>
<evidence type="ECO:0000256" key="1">
    <source>
        <dbReference type="ARBA" id="ARBA00022574"/>
    </source>
</evidence>
<name>A0A5C3QM20_9AGAR</name>
<feature type="compositionally biased region" description="Low complexity" evidence="5">
    <location>
        <begin position="300"/>
        <end position="345"/>
    </location>
</feature>
<dbReference type="STRING" id="1884261.A0A5C3QM20"/>
<feature type="repeat" description="WD" evidence="3">
    <location>
        <begin position="76"/>
        <end position="108"/>
    </location>
</feature>
<dbReference type="EMBL" id="ML178823">
    <property type="protein sequence ID" value="TFL02220.1"/>
    <property type="molecule type" value="Genomic_DNA"/>
</dbReference>
<dbReference type="InterPro" id="IPR015943">
    <property type="entry name" value="WD40/YVTN_repeat-like_dom_sf"/>
</dbReference>
<dbReference type="GO" id="GO:0007015">
    <property type="term" value="P:actin filament organization"/>
    <property type="evidence" value="ECO:0007669"/>
    <property type="project" value="TreeGrafter"/>
</dbReference>
<keyword evidence="2 4" id="KW-0677">Repeat</keyword>
<dbReference type="GO" id="GO:0051015">
    <property type="term" value="F:actin filament binding"/>
    <property type="evidence" value="ECO:0007669"/>
    <property type="project" value="TreeGrafter"/>
</dbReference>
<dbReference type="Gene3D" id="2.130.10.10">
    <property type="entry name" value="YVTN repeat-like/Quinoprotein amine dehydrogenase"/>
    <property type="match status" value="1"/>
</dbReference>
<dbReference type="SMART" id="SM01167">
    <property type="entry name" value="DUF1900"/>
    <property type="match status" value="1"/>
</dbReference>
<dbReference type="InterPro" id="IPR015505">
    <property type="entry name" value="Coronin"/>
</dbReference>
<dbReference type="SMART" id="SM00320">
    <property type="entry name" value="WD40"/>
    <property type="match status" value="4"/>
</dbReference>
<protein>
    <recommendedName>
        <fullName evidence="4">Coronin</fullName>
    </recommendedName>
</protein>
<evidence type="ECO:0000256" key="4">
    <source>
        <dbReference type="RuleBase" id="RU280818"/>
    </source>
</evidence>
<accession>A0A5C3QM20</accession>
<evidence type="ECO:0000256" key="2">
    <source>
        <dbReference type="ARBA" id="ARBA00022737"/>
    </source>
</evidence>